<dbReference type="OrthoDB" id="185373at2759"/>
<dbReference type="GO" id="GO:0008380">
    <property type="term" value="P:RNA splicing"/>
    <property type="evidence" value="ECO:0007669"/>
    <property type="project" value="InterPro"/>
</dbReference>
<keyword evidence="4" id="KW-1185">Reference proteome</keyword>
<dbReference type="InterPro" id="IPR011990">
    <property type="entry name" value="TPR-like_helical_dom_sf"/>
</dbReference>
<gene>
    <name evidence="3" type="ORF">FRX31_025521</name>
</gene>
<accession>A0A7J6VL87</accession>
<evidence type="ECO:0000256" key="2">
    <source>
        <dbReference type="PROSITE-ProRule" id="PRU00708"/>
    </source>
</evidence>
<comment type="caution">
    <text evidence="3">The sequence shown here is derived from an EMBL/GenBank/DDBJ whole genome shotgun (WGS) entry which is preliminary data.</text>
</comment>
<organism evidence="3 4">
    <name type="scientific">Thalictrum thalictroides</name>
    <name type="common">Rue-anemone</name>
    <name type="synonym">Anemone thalictroides</name>
    <dbReference type="NCBI Taxonomy" id="46969"/>
    <lineage>
        <taxon>Eukaryota</taxon>
        <taxon>Viridiplantae</taxon>
        <taxon>Streptophyta</taxon>
        <taxon>Embryophyta</taxon>
        <taxon>Tracheophyta</taxon>
        <taxon>Spermatophyta</taxon>
        <taxon>Magnoliopsida</taxon>
        <taxon>Ranunculales</taxon>
        <taxon>Ranunculaceae</taxon>
        <taxon>Thalictroideae</taxon>
        <taxon>Thalictrum</taxon>
    </lineage>
</organism>
<keyword evidence="1" id="KW-0677">Repeat</keyword>
<dbReference type="Proteomes" id="UP000554482">
    <property type="component" value="Unassembled WGS sequence"/>
</dbReference>
<proteinExistence type="predicted"/>
<evidence type="ECO:0000256" key="1">
    <source>
        <dbReference type="ARBA" id="ARBA00022737"/>
    </source>
</evidence>
<dbReference type="AlphaFoldDB" id="A0A7J6VL87"/>
<protein>
    <submittedName>
        <fullName evidence="3">Pentatricopeptide repeat-containing protein</fullName>
    </submittedName>
</protein>
<dbReference type="Pfam" id="PF13041">
    <property type="entry name" value="PPR_2"/>
    <property type="match status" value="1"/>
</dbReference>
<evidence type="ECO:0000313" key="4">
    <source>
        <dbReference type="Proteomes" id="UP000554482"/>
    </source>
</evidence>
<dbReference type="EMBL" id="JABWDY010031459">
    <property type="protein sequence ID" value="KAF5184890.1"/>
    <property type="molecule type" value="Genomic_DNA"/>
</dbReference>
<dbReference type="PANTHER" id="PTHR47003:SF9">
    <property type="entry name" value="PENTACOTRIPEPTIDE-REPEAT REGION OF PRORP DOMAIN-CONTAINING PROTEIN"/>
    <property type="match status" value="1"/>
</dbReference>
<dbReference type="InterPro" id="IPR002885">
    <property type="entry name" value="PPR_rpt"/>
</dbReference>
<evidence type="ECO:0000313" key="3">
    <source>
        <dbReference type="EMBL" id="KAF5184890.1"/>
    </source>
</evidence>
<dbReference type="Gene3D" id="1.25.40.10">
    <property type="entry name" value="Tetratricopeptide repeat domain"/>
    <property type="match status" value="1"/>
</dbReference>
<sequence>MNFTIPLGPRISGKFLKFRVILRSVCCGNEKDDFGNNGYEEKLHFDFTLEWKPVVEGALLGISSQVSDDEEENDFRHSFSPRWRYFEDIRFNVERVIEILQQDGPDFDSKLALNKLRLQVSIYLVREVLLRILKSITHSNRCRCAKLEFKLFVWSGEQEKRCHTSNTYNLMMKIFADCNELKKMWILLDEMTVKGFPTTAQTFSIMLCTCGEAGMRKKVVERFIQSKTFNSRPYKHAFNAVLHSLLVINQYRLIKWVYQ</sequence>
<dbReference type="PROSITE" id="PS51375">
    <property type="entry name" value="PPR"/>
    <property type="match status" value="1"/>
</dbReference>
<dbReference type="InterPro" id="IPR044578">
    <property type="entry name" value="BIR6-like"/>
</dbReference>
<reference evidence="3 4" key="1">
    <citation type="submission" date="2020-06" db="EMBL/GenBank/DDBJ databases">
        <title>Transcriptomic and genomic resources for Thalictrum thalictroides and T. hernandezii: Facilitating candidate gene discovery in an emerging model plant lineage.</title>
        <authorList>
            <person name="Arias T."/>
            <person name="Riano-Pachon D.M."/>
            <person name="Di Stilio V.S."/>
        </authorList>
    </citation>
    <scope>NUCLEOTIDE SEQUENCE [LARGE SCALE GENOMIC DNA]</scope>
    <source>
        <strain evidence="4">cv. WT478/WT964</strain>
        <tissue evidence="3">Leaves</tissue>
    </source>
</reference>
<feature type="repeat" description="PPR" evidence="2">
    <location>
        <begin position="164"/>
        <end position="198"/>
    </location>
</feature>
<dbReference type="PANTHER" id="PTHR47003">
    <property type="entry name" value="OS01G0970900 PROTEIN"/>
    <property type="match status" value="1"/>
</dbReference>
<name>A0A7J6VL87_THATH</name>